<keyword evidence="1" id="KW-0004">4Fe-4S</keyword>
<dbReference type="PROSITE" id="PS51379">
    <property type="entry name" value="4FE4S_FER_2"/>
    <property type="match status" value="3"/>
</dbReference>
<evidence type="ECO:0000256" key="3">
    <source>
        <dbReference type="ARBA" id="ARBA00023004"/>
    </source>
</evidence>
<accession>X1BGE5</accession>
<evidence type="ECO:0000313" key="6">
    <source>
        <dbReference type="EMBL" id="GAG80282.1"/>
    </source>
</evidence>
<evidence type="ECO:0000256" key="1">
    <source>
        <dbReference type="ARBA" id="ARBA00022485"/>
    </source>
</evidence>
<name>X1BGE5_9ZZZZ</name>
<feature type="domain" description="4Fe-4S ferredoxin-type" evidence="5">
    <location>
        <begin position="78"/>
        <end position="107"/>
    </location>
</feature>
<dbReference type="Gene3D" id="3.30.70.20">
    <property type="match status" value="2"/>
</dbReference>
<keyword evidence="3" id="KW-0408">Iron</keyword>
<dbReference type="PANTHER" id="PTHR24960">
    <property type="entry name" value="PHOTOSYSTEM I IRON-SULFUR CENTER-RELATED"/>
    <property type="match status" value="1"/>
</dbReference>
<proteinExistence type="predicted"/>
<reference evidence="6" key="1">
    <citation type="journal article" date="2014" name="Front. Microbiol.">
        <title>High frequency of phylogenetically diverse reductive dehalogenase-homologous genes in deep subseafloor sedimentary metagenomes.</title>
        <authorList>
            <person name="Kawai M."/>
            <person name="Futagami T."/>
            <person name="Toyoda A."/>
            <person name="Takaki Y."/>
            <person name="Nishi S."/>
            <person name="Hori S."/>
            <person name="Arai W."/>
            <person name="Tsubouchi T."/>
            <person name="Morono Y."/>
            <person name="Uchiyama I."/>
            <person name="Ito T."/>
            <person name="Fujiyama A."/>
            <person name="Inagaki F."/>
            <person name="Takami H."/>
        </authorList>
    </citation>
    <scope>NUCLEOTIDE SEQUENCE</scope>
    <source>
        <strain evidence="6">Expedition CK06-06</strain>
    </source>
</reference>
<organism evidence="6">
    <name type="scientific">marine sediment metagenome</name>
    <dbReference type="NCBI Taxonomy" id="412755"/>
    <lineage>
        <taxon>unclassified sequences</taxon>
        <taxon>metagenomes</taxon>
        <taxon>ecological metagenomes</taxon>
    </lineage>
</organism>
<evidence type="ECO:0000256" key="4">
    <source>
        <dbReference type="ARBA" id="ARBA00023014"/>
    </source>
</evidence>
<gene>
    <name evidence="6" type="ORF">S01H4_31429</name>
</gene>
<dbReference type="GO" id="GO:0046872">
    <property type="term" value="F:metal ion binding"/>
    <property type="evidence" value="ECO:0007669"/>
    <property type="project" value="UniProtKB-KW"/>
</dbReference>
<dbReference type="InterPro" id="IPR017900">
    <property type="entry name" value="4Fe4S_Fe_S_CS"/>
</dbReference>
<evidence type="ECO:0000259" key="5">
    <source>
        <dbReference type="PROSITE" id="PS51379"/>
    </source>
</evidence>
<dbReference type="PROSITE" id="PS00198">
    <property type="entry name" value="4FE4S_FER_1"/>
    <property type="match status" value="1"/>
</dbReference>
<keyword evidence="2" id="KW-0479">Metal-binding</keyword>
<dbReference type="PANTHER" id="PTHR24960:SF83">
    <property type="entry name" value="4FE-4S FERREDOXIN-TYPE DOMAIN-CONTAINING PROTEIN"/>
    <property type="match status" value="1"/>
</dbReference>
<dbReference type="InterPro" id="IPR017896">
    <property type="entry name" value="4Fe4S_Fe-S-bd"/>
</dbReference>
<feature type="domain" description="4Fe-4S ferredoxin-type" evidence="5">
    <location>
        <begin position="6"/>
        <end position="35"/>
    </location>
</feature>
<evidence type="ECO:0000256" key="2">
    <source>
        <dbReference type="ARBA" id="ARBA00022723"/>
    </source>
</evidence>
<sequence>WENEGISVNVNEEACIGCGKCVEVCVFGGRELVDGKAKIDQDRCLGCGRCADVNEEACIGCGKCVEVCVFGGRELVDGKAKIDQDRCLGCGRCADVCPTGATTIKIDDINRVEELIGKIESMVDVRDQATLEE</sequence>
<comment type="caution">
    <text evidence="6">The sequence shown here is derived from an EMBL/GenBank/DDBJ whole genome shotgun (WGS) entry which is preliminary data.</text>
</comment>
<dbReference type="Pfam" id="PF12838">
    <property type="entry name" value="Fer4_7"/>
    <property type="match status" value="2"/>
</dbReference>
<protein>
    <recommendedName>
        <fullName evidence="5">4Fe-4S ferredoxin-type domain-containing protein</fullName>
    </recommendedName>
</protein>
<keyword evidence="4" id="KW-0411">Iron-sulfur</keyword>
<feature type="domain" description="4Fe-4S ferredoxin-type" evidence="5">
    <location>
        <begin position="49"/>
        <end position="77"/>
    </location>
</feature>
<feature type="non-terminal residue" evidence="6">
    <location>
        <position position="1"/>
    </location>
</feature>
<dbReference type="SUPFAM" id="SSF54862">
    <property type="entry name" value="4Fe-4S ferredoxins"/>
    <property type="match status" value="1"/>
</dbReference>
<dbReference type="AlphaFoldDB" id="X1BGE5"/>
<dbReference type="GO" id="GO:0051539">
    <property type="term" value="F:4 iron, 4 sulfur cluster binding"/>
    <property type="evidence" value="ECO:0007669"/>
    <property type="project" value="UniProtKB-KW"/>
</dbReference>
<dbReference type="InterPro" id="IPR050157">
    <property type="entry name" value="PSI_iron-sulfur_center"/>
</dbReference>
<dbReference type="EMBL" id="BART01016327">
    <property type="protein sequence ID" value="GAG80282.1"/>
    <property type="molecule type" value="Genomic_DNA"/>
</dbReference>